<protein>
    <submittedName>
        <fullName evidence="2">Uncharacterized protein</fullName>
    </submittedName>
</protein>
<evidence type="ECO:0000256" key="1">
    <source>
        <dbReference type="SAM" id="MobiDB-lite"/>
    </source>
</evidence>
<evidence type="ECO:0000313" key="2">
    <source>
        <dbReference type="EMBL" id="RVW27907.1"/>
    </source>
</evidence>
<name>A0A438CXH8_VITVI</name>
<organism evidence="2 3">
    <name type="scientific">Vitis vinifera</name>
    <name type="common">Grape</name>
    <dbReference type="NCBI Taxonomy" id="29760"/>
    <lineage>
        <taxon>Eukaryota</taxon>
        <taxon>Viridiplantae</taxon>
        <taxon>Streptophyta</taxon>
        <taxon>Embryophyta</taxon>
        <taxon>Tracheophyta</taxon>
        <taxon>Spermatophyta</taxon>
        <taxon>Magnoliopsida</taxon>
        <taxon>eudicotyledons</taxon>
        <taxon>Gunneridae</taxon>
        <taxon>Pentapetalae</taxon>
        <taxon>rosids</taxon>
        <taxon>Vitales</taxon>
        <taxon>Vitaceae</taxon>
        <taxon>Viteae</taxon>
        <taxon>Vitis</taxon>
    </lineage>
</organism>
<gene>
    <name evidence="2" type="ORF">CK203_084956</name>
</gene>
<feature type="region of interest" description="Disordered" evidence="1">
    <location>
        <begin position="101"/>
        <end position="127"/>
    </location>
</feature>
<evidence type="ECO:0000313" key="3">
    <source>
        <dbReference type="Proteomes" id="UP000288805"/>
    </source>
</evidence>
<proteinExistence type="predicted"/>
<comment type="caution">
    <text evidence="2">The sequence shown here is derived from an EMBL/GenBank/DDBJ whole genome shotgun (WGS) entry which is preliminary data.</text>
</comment>
<reference evidence="2 3" key="1">
    <citation type="journal article" date="2018" name="PLoS Genet.">
        <title>Population sequencing reveals clonal diversity and ancestral inbreeding in the grapevine cultivar Chardonnay.</title>
        <authorList>
            <person name="Roach M.J."/>
            <person name="Johnson D.L."/>
            <person name="Bohlmann J."/>
            <person name="van Vuuren H.J."/>
            <person name="Jones S.J."/>
            <person name="Pretorius I.S."/>
            <person name="Schmidt S.A."/>
            <person name="Borneman A.R."/>
        </authorList>
    </citation>
    <scope>NUCLEOTIDE SEQUENCE [LARGE SCALE GENOMIC DNA]</scope>
    <source>
        <strain evidence="3">cv. Chardonnay</strain>
        <tissue evidence="2">Leaf</tissue>
    </source>
</reference>
<dbReference type="EMBL" id="QGNW01001932">
    <property type="protein sequence ID" value="RVW27907.1"/>
    <property type="molecule type" value="Genomic_DNA"/>
</dbReference>
<sequence>MAVRKLNSTAVGSEIFYQLEIDREYQDVGTPPPNNTWCASLFGATPSGLPKGHVAHSPIRTPRGGTRHSQISYPSDALSYPGPIIQIIDCSEQALLSHPRQSATAHVLPPAGRKDRSDGKSPPTISDSRLQARVHLAAMWILGMRGLNIGAVCGNPLIQSTVKSPHLPEAARRLGRRRLFRMARSHRETTARSERQMQALLQETARLRKENAELRIQASSTGPPRGQCSRGQGANSRLDLKSIYPGTAGPSRDGQC</sequence>
<accession>A0A438CXH8</accession>
<dbReference type="AlphaFoldDB" id="A0A438CXH8"/>
<feature type="region of interest" description="Disordered" evidence="1">
    <location>
        <begin position="215"/>
        <end position="256"/>
    </location>
</feature>
<dbReference type="Proteomes" id="UP000288805">
    <property type="component" value="Unassembled WGS sequence"/>
</dbReference>